<comment type="subcellular location">
    <subcellularLocation>
        <location evidence="3">Cytoplasm</location>
    </subcellularLocation>
    <subcellularLocation>
        <location evidence="2">Nucleus</location>
    </subcellularLocation>
</comment>
<gene>
    <name evidence="10" type="ORF">PSTT_13165</name>
</gene>
<keyword evidence="11" id="KW-1185">Reference proteome</keyword>
<keyword evidence="7" id="KW-0539">Nucleus</keyword>
<feature type="compositionally biased region" description="Polar residues" evidence="8">
    <location>
        <begin position="39"/>
        <end position="51"/>
    </location>
</feature>
<organism evidence="10 11">
    <name type="scientific">Puccinia striiformis</name>
    <dbReference type="NCBI Taxonomy" id="27350"/>
    <lineage>
        <taxon>Eukaryota</taxon>
        <taxon>Fungi</taxon>
        <taxon>Dikarya</taxon>
        <taxon>Basidiomycota</taxon>
        <taxon>Pucciniomycotina</taxon>
        <taxon>Pucciniomycetes</taxon>
        <taxon>Pucciniales</taxon>
        <taxon>Pucciniaceae</taxon>
        <taxon>Puccinia</taxon>
    </lineage>
</organism>
<evidence type="ECO:0000256" key="7">
    <source>
        <dbReference type="ARBA" id="ARBA00023242"/>
    </source>
</evidence>
<evidence type="ECO:0000256" key="2">
    <source>
        <dbReference type="ARBA" id="ARBA00004123"/>
    </source>
</evidence>
<feature type="compositionally biased region" description="Basic residues" evidence="8">
    <location>
        <begin position="16"/>
        <end position="35"/>
    </location>
</feature>
<dbReference type="VEuPathDB" id="FungiDB:PSTT_13165"/>
<evidence type="ECO:0000256" key="5">
    <source>
        <dbReference type="ARBA" id="ARBA00015162"/>
    </source>
</evidence>
<feature type="domain" description="Restriction of telomere capping protein 4 C-terminal" evidence="9">
    <location>
        <begin position="245"/>
        <end position="359"/>
    </location>
</feature>
<dbReference type="PANTHER" id="PTHR41391">
    <property type="entry name" value="RESTRICTION OF TELOMERE CAPPING PROTEIN 4"/>
    <property type="match status" value="1"/>
</dbReference>
<comment type="caution">
    <text evidence="10">The sequence shown here is derived from an EMBL/GenBank/DDBJ whole genome shotgun (WGS) entry which is preliminary data.</text>
</comment>
<proteinExistence type="inferred from homology"/>
<dbReference type="Pfam" id="PF14474">
    <property type="entry name" value="RTC4"/>
    <property type="match status" value="1"/>
</dbReference>
<evidence type="ECO:0000256" key="3">
    <source>
        <dbReference type="ARBA" id="ARBA00004496"/>
    </source>
</evidence>
<accession>A0A2S4UTD6</accession>
<feature type="region of interest" description="Disordered" evidence="8">
    <location>
        <begin position="1"/>
        <end position="72"/>
    </location>
</feature>
<dbReference type="PANTHER" id="PTHR41391:SF1">
    <property type="entry name" value="RESTRICTION OF TELOMERE CAPPING PROTEIN 4"/>
    <property type="match status" value="1"/>
</dbReference>
<keyword evidence="6" id="KW-0963">Cytoplasm</keyword>
<reference evidence="10" key="1">
    <citation type="submission" date="2017-12" db="EMBL/GenBank/DDBJ databases">
        <title>Gene loss provides genomic basis for host adaptation in cereal stripe rust fungi.</title>
        <authorList>
            <person name="Xia C."/>
        </authorList>
    </citation>
    <scope>NUCLEOTIDE SEQUENCE [LARGE SCALE GENOMIC DNA]</scope>
    <source>
        <strain evidence="10">93-210</strain>
    </source>
</reference>
<evidence type="ECO:0000256" key="6">
    <source>
        <dbReference type="ARBA" id="ARBA00022490"/>
    </source>
</evidence>
<evidence type="ECO:0000256" key="1">
    <source>
        <dbReference type="ARBA" id="ARBA00002738"/>
    </source>
</evidence>
<evidence type="ECO:0000313" key="10">
    <source>
        <dbReference type="EMBL" id="POW00385.1"/>
    </source>
</evidence>
<evidence type="ECO:0000259" key="9">
    <source>
        <dbReference type="Pfam" id="PF14474"/>
    </source>
</evidence>
<dbReference type="EMBL" id="PKSL01000180">
    <property type="protein sequence ID" value="POW00385.1"/>
    <property type="molecule type" value="Genomic_DNA"/>
</dbReference>
<dbReference type="InterPro" id="IPR028094">
    <property type="entry name" value="RTC4_C"/>
</dbReference>
<comment type="similarity">
    <text evidence="4">Belongs to the RTC4 family.</text>
</comment>
<name>A0A2S4UTD6_9BASI</name>
<evidence type="ECO:0000313" key="11">
    <source>
        <dbReference type="Proteomes" id="UP000239156"/>
    </source>
</evidence>
<evidence type="ECO:0000256" key="8">
    <source>
        <dbReference type="SAM" id="MobiDB-lite"/>
    </source>
</evidence>
<dbReference type="InterPro" id="IPR039024">
    <property type="entry name" value="RTC4"/>
</dbReference>
<evidence type="ECO:0000256" key="4">
    <source>
        <dbReference type="ARBA" id="ARBA00009461"/>
    </source>
</evidence>
<dbReference type="VEuPathDB" id="FungiDB:PSHT_13285"/>
<dbReference type="GO" id="GO:0005634">
    <property type="term" value="C:nucleus"/>
    <property type="evidence" value="ECO:0007669"/>
    <property type="project" value="UniProtKB-SubCell"/>
</dbReference>
<protein>
    <recommendedName>
        <fullName evidence="5">Restriction of telomere capping protein 4</fullName>
    </recommendedName>
</protein>
<comment type="function">
    <text evidence="1">May be involved in a process influencing telomere capping.</text>
</comment>
<dbReference type="AlphaFoldDB" id="A0A2S4UTD6"/>
<sequence>MAPDPTLLDHIGCRFPAKKHRKGRRSSQKTSKHIASKISAGSTNQPNPQTSGKEDLGATPTAEEPSSNLFAPPNVDLLAHMQESLQAAGISLQAHPPAARQSKLTYDFSDFPASPTCSEELDPEDMCCLCDERLPQNPSARLMKTNQELRALPEVRSRKEAKNPLGLYLPVSPLFPPGCIGGVTVLISSDFQFSQRAEHCQLHKAELTTIPDGIKQGWPTHIEFNKLHSRIKRYQEYLEGIRLRRVPSLFFDQALDQYRVLGPRKARGFTNDFATFQVEQPGYYGMQGLKHIIQALNDMFKPSVDVQLAPPLNNEFFLQKALVPKVARCLIAEDLGLSVSDERVMFVLEDSRLFGSIVFPNTDQE</sequence>
<dbReference type="Proteomes" id="UP000239156">
    <property type="component" value="Unassembled WGS sequence"/>
</dbReference>
<dbReference type="GO" id="GO:0005737">
    <property type="term" value="C:cytoplasm"/>
    <property type="evidence" value="ECO:0007669"/>
    <property type="project" value="UniProtKB-SubCell"/>
</dbReference>